<dbReference type="EMBL" id="CP059735">
    <property type="protein sequence ID" value="WDE01945.1"/>
    <property type="molecule type" value="Genomic_DNA"/>
</dbReference>
<reference evidence="2 3" key="2">
    <citation type="journal article" date="2022" name="Mar. Drugs">
        <title>Bioassay-Guided Fractionation Leads to the Detection of Cholic Acid Generated by the Rare Thalassomonas sp.</title>
        <authorList>
            <person name="Pheiffer F."/>
            <person name="Schneider Y.K."/>
            <person name="Hansen E.H."/>
            <person name="Andersen J.H."/>
            <person name="Isaksson J."/>
            <person name="Busche T."/>
            <person name="R C."/>
            <person name="Kalinowski J."/>
            <person name="Zyl L.V."/>
            <person name="Trindade M."/>
        </authorList>
    </citation>
    <scope>NUCLEOTIDE SEQUENCE [LARGE SCALE GENOMIC DNA]</scope>
    <source>
        <strain evidence="2 3">A5K-106</strain>
    </source>
</reference>
<organism evidence="2 3">
    <name type="scientific">Thalassomonas actiniarum</name>
    <dbReference type="NCBI Taxonomy" id="485447"/>
    <lineage>
        <taxon>Bacteria</taxon>
        <taxon>Pseudomonadati</taxon>
        <taxon>Pseudomonadota</taxon>
        <taxon>Gammaproteobacteria</taxon>
        <taxon>Alteromonadales</taxon>
        <taxon>Colwelliaceae</taxon>
        <taxon>Thalassomonas</taxon>
    </lineage>
</organism>
<dbReference type="InterPro" id="IPR021728">
    <property type="entry name" value="DUF3300"/>
</dbReference>
<dbReference type="PANTHER" id="PTHR40269">
    <property type="entry name" value="OUTER MEMBRANE PROTEIN-RELATED"/>
    <property type="match status" value="1"/>
</dbReference>
<feature type="compositionally biased region" description="Polar residues" evidence="1">
    <location>
        <begin position="416"/>
        <end position="435"/>
    </location>
</feature>
<dbReference type="Proteomes" id="UP000032568">
    <property type="component" value="Chromosome"/>
</dbReference>
<keyword evidence="3" id="KW-1185">Reference proteome</keyword>
<proteinExistence type="predicted"/>
<feature type="region of interest" description="Disordered" evidence="1">
    <location>
        <begin position="343"/>
        <end position="470"/>
    </location>
</feature>
<gene>
    <name evidence="2" type="ORF">SG35_019405</name>
</gene>
<evidence type="ECO:0000313" key="2">
    <source>
        <dbReference type="EMBL" id="WDE01945.1"/>
    </source>
</evidence>
<feature type="compositionally biased region" description="Polar residues" evidence="1">
    <location>
        <begin position="396"/>
        <end position="409"/>
    </location>
</feature>
<reference evidence="2 3" key="1">
    <citation type="journal article" date="2015" name="Genome Announc.">
        <title>Draft Genome Sequences of Marine Isolates of Thalassomonas viridans and Thalassomonas actiniarum.</title>
        <authorList>
            <person name="Olonade I."/>
            <person name="van Zyl L.J."/>
            <person name="Trindade M."/>
        </authorList>
    </citation>
    <scope>NUCLEOTIDE SEQUENCE [LARGE SCALE GENOMIC DNA]</scope>
    <source>
        <strain evidence="2 3">A5K-106</strain>
    </source>
</reference>
<dbReference type="Pfam" id="PF11737">
    <property type="entry name" value="DUF3300"/>
    <property type="match status" value="1"/>
</dbReference>
<accession>A0AAE9YVC8</accession>
<dbReference type="AlphaFoldDB" id="A0AAE9YVC8"/>
<evidence type="ECO:0000256" key="1">
    <source>
        <dbReference type="SAM" id="MobiDB-lite"/>
    </source>
</evidence>
<feature type="compositionally biased region" description="Polar residues" evidence="1">
    <location>
        <begin position="369"/>
        <end position="388"/>
    </location>
</feature>
<feature type="compositionally biased region" description="Basic and acidic residues" evidence="1">
    <location>
        <begin position="458"/>
        <end position="470"/>
    </location>
</feature>
<feature type="compositionally biased region" description="Polar residues" evidence="1">
    <location>
        <begin position="343"/>
        <end position="360"/>
    </location>
</feature>
<dbReference type="PANTHER" id="PTHR40269:SF1">
    <property type="entry name" value="OUTER MEMBRANE PROTEIN"/>
    <property type="match status" value="1"/>
</dbReference>
<protein>
    <submittedName>
        <fullName evidence="2">DUF3300 domain-containing protein</fullName>
    </submittedName>
</protein>
<sequence length="470" mass="54728">MSVSLLLSAPPALSLPYSDENNEPRESGNIQVEAVKHFSEAELAQILAPIALYPDTILSHILIAATYPLEVIQAERWVSEHSDLSAEESLEQVEEKSWDPSVKALVPFPQILERLSDDLDWTEKLGDAFLQDEAKVLAGIQTLRQQAQKAGNLDNMENMEVSSEDDNIIIQPIEKEVVYVPYYDTRVVYGNWHWAHHPPVYWDFSWHSGHRHHYHHGHYGHHYGGHHGLFSWHPGVHISFHHYFSAVNWHHNHLVVLKRRHYTRGYYHRRDIIRHHGSKRWYHNPVHRRGAAYRSHIVKKRYHSSRPSKQYIVRERKHERQLIASQGYKSNHLKAKNKAVAVNRSQNATRQQKLTRQLKSGQAREIKSLKSTKASYQSNKTKRQLNTSTKHKAQVKSRNNSSYKASQPSYKKPKSYANSNSAKKNYNRSINTNKSVRPKSSASAKHSAKRSSHQYQRSRQDRRNRNIKER</sequence>
<dbReference type="KEGG" id="tact:SG35_019405"/>
<name>A0AAE9YVC8_9GAMM</name>
<evidence type="ECO:0000313" key="3">
    <source>
        <dbReference type="Proteomes" id="UP000032568"/>
    </source>
</evidence>